<feature type="transmembrane region" description="Helical" evidence="9">
    <location>
        <begin position="12"/>
        <end position="32"/>
    </location>
</feature>
<name>A0ABT3QWA7_9HYPH</name>
<evidence type="ECO:0000259" key="10">
    <source>
        <dbReference type="Pfam" id="PF04290"/>
    </source>
</evidence>
<keyword evidence="2 9" id="KW-0813">Transport</keyword>
<proteinExistence type="inferred from homology"/>
<keyword evidence="12" id="KW-1185">Reference proteome</keyword>
<feature type="transmembrane region" description="Helical" evidence="9">
    <location>
        <begin position="90"/>
        <end position="111"/>
    </location>
</feature>
<evidence type="ECO:0000256" key="2">
    <source>
        <dbReference type="ARBA" id="ARBA00022448"/>
    </source>
</evidence>
<dbReference type="RefSeq" id="WP_265960856.1">
    <property type="nucleotide sequence ID" value="NZ_JAPEVI010000001.1"/>
</dbReference>
<comment type="function">
    <text evidence="9">Part of the tripartite ATP-independent periplasmic (TRAP) transport system.</text>
</comment>
<comment type="similarity">
    <text evidence="8 9">Belongs to the TRAP transporter small permease family.</text>
</comment>
<sequence>MKPFLFRFGMSLMHGVEIISALLLLAVIAMNLSQVFFRYVLVDPLSWTEETMRYATTWMVMLAGSAALLRNEHMAIDLLGARAPERLKRLRRLLVLSCIAAFCVLLMWEGIPAAIKNFRQVSPSVRVPMTFPYLAIPVGAALMFIKSIILILLPESLTDEIETKDPLA</sequence>
<keyword evidence="5 9" id="KW-0812">Transmembrane</keyword>
<protein>
    <recommendedName>
        <fullName evidence="9">TRAP transporter small permease protein</fullName>
    </recommendedName>
</protein>
<evidence type="ECO:0000256" key="6">
    <source>
        <dbReference type="ARBA" id="ARBA00022989"/>
    </source>
</evidence>
<comment type="caution">
    <text evidence="9">Lacks conserved residue(s) required for the propagation of feature annotation.</text>
</comment>
<reference evidence="11 12" key="1">
    <citation type="journal article" date="2016" name="Int. J. Syst. Evol. Microbiol.">
        <title>Labrenzia salina sp. nov., isolated from the rhizosphere of the halophyte Arthrocnemum macrostachyum.</title>
        <authorList>
            <person name="Camacho M."/>
            <person name="Redondo-Gomez S."/>
            <person name="Rodriguez-Llorente I."/>
            <person name="Rohde M."/>
            <person name="Sproer C."/>
            <person name="Schumann P."/>
            <person name="Klenk H.P."/>
            <person name="Montero-Calasanz M.D.C."/>
        </authorList>
    </citation>
    <scope>NUCLEOTIDE SEQUENCE [LARGE SCALE GENOMIC DNA]</scope>
    <source>
        <strain evidence="11 12">DSM 29163</strain>
    </source>
</reference>
<keyword evidence="3" id="KW-1003">Cell membrane</keyword>
<comment type="subunit">
    <text evidence="9">The complex comprises the extracytoplasmic solute receptor protein and the two transmembrane proteins.</text>
</comment>
<dbReference type="Proteomes" id="UP001300261">
    <property type="component" value="Unassembled WGS sequence"/>
</dbReference>
<dbReference type="Pfam" id="PF04290">
    <property type="entry name" value="DctQ"/>
    <property type="match status" value="1"/>
</dbReference>
<dbReference type="InterPro" id="IPR055348">
    <property type="entry name" value="DctQ"/>
</dbReference>
<keyword evidence="7 9" id="KW-0472">Membrane</keyword>
<accession>A0ABT3QWA7</accession>
<organism evidence="11 12">
    <name type="scientific">Roseibium salinum</name>
    <dbReference type="NCBI Taxonomy" id="1604349"/>
    <lineage>
        <taxon>Bacteria</taxon>
        <taxon>Pseudomonadati</taxon>
        <taxon>Pseudomonadota</taxon>
        <taxon>Alphaproteobacteria</taxon>
        <taxon>Hyphomicrobiales</taxon>
        <taxon>Stappiaceae</taxon>
        <taxon>Roseibium</taxon>
    </lineage>
</organism>
<evidence type="ECO:0000256" key="7">
    <source>
        <dbReference type="ARBA" id="ARBA00023136"/>
    </source>
</evidence>
<evidence type="ECO:0000256" key="9">
    <source>
        <dbReference type="RuleBase" id="RU369079"/>
    </source>
</evidence>
<evidence type="ECO:0000313" key="12">
    <source>
        <dbReference type="Proteomes" id="UP001300261"/>
    </source>
</evidence>
<comment type="caution">
    <text evidence="11">The sequence shown here is derived from an EMBL/GenBank/DDBJ whole genome shotgun (WGS) entry which is preliminary data.</text>
</comment>
<evidence type="ECO:0000313" key="11">
    <source>
        <dbReference type="EMBL" id="MCX2721160.1"/>
    </source>
</evidence>
<evidence type="ECO:0000256" key="3">
    <source>
        <dbReference type="ARBA" id="ARBA00022475"/>
    </source>
</evidence>
<evidence type="ECO:0000256" key="5">
    <source>
        <dbReference type="ARBA" id="ARBA00022692"/>
    </source>
</evidence>
<dbReference type="PANTHER" id="PTHR35011">
    <property type="entry name" value="2,3-DIKETO-L-GULONATE TRAP TRANSPORTER SMALL PERMEASE PROTEIN YIAM"/>
    <property type="match status" value="1"/>
</dbReference>
<dbReference type="PANTHER" id="PTHR35011:SF2">
    <property type="entry name" value="2,3-DIKETO-L-GULONATE TRAP TRANSPORTER SMALL PERMEASE PROTEIN YIAM"/>
    <property type="match status" value="1"/>
</dbReference>
<gene>
    <name evidence="11" type="ORF">ON753_01875</name>
</gene>
<evidence type="ECO:0000256" key="8">
    <source>
        <dbReference type="ARBA" id="ARBA00038436"/>
    </source>
</evidence>
<comment type="subcellular location">
    <subcellularLocation>
        <location evidence="1 9">Cell inner membrane</location>
        <topology evidence="1 9">Multi-pass membrane protein</topology>
    </subcellularLocation>
</comment>
<keyword evidence="6 9" id="KW-1133">Transmembrane helix</keyword>
<evidence type="ECO:0000256" key="1">
    <source>
        <dbReference type="ARBA" id="ARBA00004429"/>
    </source>
</evidence>
<dbReference type="EMBL" id="JAPEVI010000001">
    <property type="protein sequence ID" value="MCX2721160.1"/>
    <property type="molecule type" value="Genomic_DNA"/>
</dbReference>
<feature type="transmembrane region" description="Helical" evidence="9">
    <location>
        <begin position="131"/>
        <end position="153"/>
    </location>
</feature>
<feature type="domain" description="Tripartite ATP-independent periplasmic transporters DctQ component" evidence="10">
    <location>
        <begin position="29"/>
        <end position="149"/>
    </location>
</feature>
<evidence type="ECO:0000256" key="4">
    <source>
        <dbReference type="ARBA" id="ARBA00022519"/>
    </source>
</evidence>
<keyword evidence="4 9" id="KW-0997">Cell inner membrane</keyword>
<dbReference type="InterPro" id="IPR007387">
    <property type="entry name" value="TRAP_DctQ"/>
</dbReference>